<dbReference type="Proteomes" id="UP000770661">
    <property type="component" value="Unassembled WGS sequence"/>
</dbReference>
<evidence type="ECO:0000256" key="1">
    <source>
        <dbReference type="SAM" id="MobiDB-lite"/>
    </source>
</evidence>
<comment type="caution">
    <text evidence="2">The sequence shown here is derived from an EMBL/GenBank/DDBJ whole genome shotgun (WGS) entry which is preliminary data.</text>
</comment>
<dbReference type="EMBL" id="JACEEZ010006578">
    <property type="protein sequence ID" value="KAG0724665.1"/>
    <property type="molecule type" value="Genomic_DNA"/>
</dbReference>
<dbReference type="AlphaFoldDB" id="A0A8J5D116"/>
<evidence type="ECO:0000313" key="2">
    <source>
        <dbReference type="EMBL" id="KAG0724665.1"/>
    </source>
</evidence>
<protein>
    <submittedName>
        <fullName evidence="2">Uncharacterized protein</fullName>
    </submittedName>
</protein>
<organism evidence="2 3">
    <name type="scientific">Chionoecetes opilio</name>
    <name type="common">Atlantic snow crab</name>
    <name type="synonym">Cancer opilio</name>
    <dbReference type="NCBI Taxonomy" id="41210"/>
    <lineage>
        <taxon>Eukaryota</taxon>
        <taxon>Metazoa</taxon>
        <taxon>Ecdysozoa</taxon>
        <taxon>Arthropoda</taxon>
        <taxon>Crustacea</taxon>
        <taxon>Multicrustacea</taxon>
        <taxon>Malacostraca</taxon>
        <taxon>Eumalacostraca</taxon>
        <taxon>Eucarida</taxon>
        <taxon>Decapoda</taxon>
        <taxon>Pleocyemata</taxon>
        <taxon>Brachyura</taxon>
        <taxon>Eubrachyura</taxon>
        <taxon>Majoidea</taxon>
        <taxon>Majidae</taxon>
        <taxon>Chionoecetes</taxon>
    </lineage>
</organism>
<feature type="region of interest" description="Disordered" evidence="1">
    <location>
        <begin position="141"/>
        <end position="179"/>
    </location>
</feature>
<accession>A0A8J5D116</accession>
<feature type="region of interest" description="Disordered" evidence="1">
    <location>
        <begin position="66"/>
        <end position="120"/>
    </location>
</feature>
<name>A0A8J5D116_CHIOP</name>
<proteinExistence type="predicted"/>
<gene>
    <name evidence="2" type="ORF">GWK47_040115</name>
</gene>
<reference evidence="2" key="1">
    <citation type="submission" date="2020-07" db="EMBL/GenBank/DDBJ databases">
        <title>The High-quality genome of the commercially important snow crab, Chionoecetes opilio.</title>
        <authorList>
            <person name="Jeong J.-H."/>
            <person name="Ryu S."/>
        </authorList>
    </citation>
    <scope>NUCLEOTIDE SEQUENCE</scope>
    <source>
        <strain evidence="2">MADBK_172401_WGS</strain>
        <tissue evidence="2">Digestive gland</tissue>
    </source>
</reference>
<evidence type="ECO:0000313" key="3">
    <source>
        <dbReference type="Proteomes" id="UP000770661"/>
    </source>
</evidence>
<sequence>MMLPLPFVQKDPRGCFCPGQLVFKGKRLGTCPFVAKVFSLEEEGRRVGLPEEKVPLVKDTFHFPPGGCDSVDRSGGSALPPNKTVRVDHNPPGNGASAASTRQGDGGVDGHNGDFGQRDTGRVPRVFWQFLYLELKGKKNQGALRKRVPSTRQPGAPAAPPPTGHSRLPRARPPAPSPALRACRAPHTPLASTGHPYHRHALAATLTSESPAPPPPPFSPALFSPTVALFL</sequence>
<keyword evidence="3" id="KW-1185">Reference proteome</keyword>